<proteinExistence type="predicted"/>
<reference evidence="1" key="1">
    <citation type="journal article" date="2020" name="Stud. Mycol.">
        <title>101 Dothideomycetes genomes: a test case for predicting lifestyles and emergence of pathogens.</title>
        <authorList>
            <person name="Haridas S."/>
            <person name="Albert R."/>
            <person name="Binder M."/>
            <person name="Bloem J."/>
            <person name="Labutti K."/>
            <person name="Salamov A."/>
            <person name="Andreopoulos B."/>
            <person name="Baker S."/>
            <person name="Barry K."/>
            <person name="Bills G."/>
            <person name="Bluhm B."/>
            <person name="Cannon C."/>
            <person name="Castanera R."/>
            <person name="Culley D."/>
            <person name="Daum C."/>
            <person name="Ezra D."/>
            <person name="Gonzalez J."/>
            <person name="Henrissat B."/>
            <person name="Kuo A."/>
            <person name="Liang C."/>
            <person name="Lipzen A."/>
            <person name="Lutzoni F."/>
            <person name="Magnuson J."/>
            <person name="Mondo S."/>
            <person name="Nolan M."/>
            <person name="Ohm R."/>
            <person name="Pangilinan J."/>
            <person name="Park H.-J."/>
            <person name="Ramirez L."/>
            <person name="Alfaro M."/>
            <person name="Sun H."/>
            <person name="Tritt A."/>
            <person name="Yoshinaga Y."/>
            <person name="Zwiers L.-H."/>
            <person name="Turgeon B."/>
            <person name="Goodwin S."/>
            <person name="Spatafora J."/>
            <person name="Crous P."/>
            <person name="Grigoriev I."/>
        </authorList>
    </citation>
    <scope>NUCLEOTIDE SEQUENCE</scope>
    <source>
        <strain evidence="1">CBS 260.36</strain>
    </source>
</reference>
<sequence length="178" mass="20597">MAPSFERHAICKTRSPKVDKIHRRYRFNLKQAMADTALYRRIRHTLADFRYETKKIVERLHERRNAPLAIVVEERAWAAKCDEYKVLADQLIDQLAAIVPKDEVSKMVVETFRREEIANKKEELTGNVVVWKPVGELNASAFMSSKAQEAQVWILTSAQDAFLRRHPEIPGKALLVDN</sequence>
<dbReference type="Proteomes" id="UP000799439">
    <property type="component" value="Unassembled WGS sequence"/>
</dbReference>
<evidence type="ECO:0000313" key="1">
    <source>
        <dbReference type="EMBL" id="KAF2153162.1"/>
    </source>
</evidence>
<evidence type="ECO:0000313" key="2">
    <source>
        <dbReference type="Proteomes" id="UP000799439"/>
    </source>
</evidence>
<organism evidence="1 2">
    <name type="scientific">Myriangium duriaei CBS 260.36</name>
    <dbReference type="NCBI Taxonomy" id="1168546"/>
    <lineage>
        <taxon>Eukaryota</taxon>
        <taxon>Fungi</taxon>
        <taxon>Dikarya</taxon>
        <taxon>Ascomycota</taxon>
        <taxon>Pezizomycotina</taxon>
        <taxon>Dothideomycetes</taxon>
        <taxon>Dothideomycetidae</taxon>
        <taxon>Myriangiales</taxon>
        <taxon>Myriangiaceae</taxon>
        <taxon>Myriangium</taxon>
    </lineage>
</organism>
<accession>A0A9P4MHF0</accession>
<dbReference type="EMBL" id="ML996085">
    <property type="protein sequence ID" value="KAF2153162.1"/>
    <property type="molecule type" value="Genomic_DNA"/>
</dbReference>
<dbReference type="AlphaFoldDB" id="A0A9P4MHF0"/>
<keyword evidence="2" id="KW-1185">Reference proteome</keyword>
<protein>
    <submittedName>
        <fullName evidence="1">Uncharacterized protein</fullName>
    </submittedName>
</protein>
<name>A0A9P4MHF0_9PEZI</name>
<gene>
    <name evidence="1" type="ORF">K461DRAFT_267790</name>
</gene>
<comment type="caution">
    <text evidence="1">The sequence shown here is derived from an EMBL/GenBank/DDBJ whole genome shotgun (WGS) entry which is preliminary data.</text>
</comment>